<comment type="caution">
    <text evidence="1">The sequence shown here is derived from an EMBL/GenBank/DDBJ whole genome shotgun (WGS) entry which is preliminary data.</text>
</comment>
<protein>
    <submittedName>
        <fullName evidence="1">Uncharacterized protein</fullName>
    </submittedName>
</protein>
<accession>A0A069QEB5</accession>
<dbReference type="HOGENOM" id="CLU_2370473_0_0_10"/>
<dbReference type="Proteomes" id="UP000027442">
    <property type="component" value="Unassembled WGS sequence"/>
</dbReference>
<sequence>MKARYFIIVAKKTNIQYKVFGNLFFDRFAHLFHPYKSRYYLNSHTRNAKKCDVGLKNTRCLPMLTPKMAIFAVTIITINRIKGYGKSVSIHGRRI</sequence>
<dbReference type="AlphaFoldDB" id="A0A069QEB5"/>
<name>A0A069QEB5_HOYLO</name>
<evidence type="ECO:0000313" key="2">
    <source>
        <dbReference type="Proteomes" id="UP000027442"/>
    </source>
</evidence>
<proteinExistence type="predicted"/>
<evidence type="ECO:0000313" key="1">
    <source>
        <dbReference type="EMBL" id="KDR51218.1"/>
    </source>
</evidence>
<gene>
    <name evidence="1" type="ORF">HMPREF1991_02736</name>
</gene>
<dbReference type="EMBL" id="JNGW01000118">
    <property type="protein sequence ID" value="KDR51218.1"/>
    <property type="molecule type" value="Genomic_DNA"/>
</dbReference>
<keyword evidence="2" id="KW-1185">Reference proteome</keyword>
<organism evidence="1 2">
    <name type="scientific">Hoylesella loescheii DSM 19665 = JCM 12249 = ATCC 15930</name>
    <dbReference type="NCBI Taxonomy" id="1122985"/>
    <lineage>
        <taxon>Bacteria</taxon>
        <taxon>Pseudomonadati</taxon>
        <taxon>Bacteroidota</taxon>
        <taxon>Bacteroidia</taxon>
        <taxon>Bacteroidales</taxon>
        <taxon>Prevotellaceae</taxon>
        <taxon>Hoylesella</taxon>
    </lineage>
</organism>
<reference evidence="1 2" key="1">
    <citation type="submission" date="2013-08" db="EMBL/GenBank/DDBJ databases">
        <authorList>
            <person name="Weinstock G."/>
            <person name="Sodergren E."/>
            <person name="Wylie T."/>
            <person name="Fulton L."/>
            <person name="Fulton R."/>
            <person name="Fronick C."/>
            <person name="O'Laughlin M."/>
            <person name="Godfrey J."/>
            <person name="Miner T."/>
            <person name="Herter B."/>
            <person name="Appelbaum E."/>
            <person name="Cordes M."/>
            <person name="Lek S."/>
            <person name="Wollam A."/>
            <person name="Pepin K.H."/>
            <person name="Palsikar V.B."/>
            <person name="Mitreva M."/>
            <person name="Wilson R.K."/>
        </authorList>
    </citation>
    <scope>NUCLEOTIDE SEQUENCE [LARGE SCALE GENOMIC DNA]</scope>
    <source>
        <strain evidence="1 2">ATCC 15930</strain>
    </source>
</reference>